<proteinExistence type="predicted"/>
<comment type="caution">
    <text evidence="1">The sequence shown here is derived from an EMBL/GenBank/DDBJ whole genome shotgun (WGS) entry which is preliminary data.</text>
</comment>
<evidence type="ECO:0000313" key="1">
    <source>
        <dbReference type="EMBL" id="KAI0044668.1"/>
    </source>
</evidence>
<organism evidence="1 2">
    <name type="scientific">Auriscalpium vulgare</name>
    <dbReference type="NCBI Taxonomy" id="40419"/>
    <lineage>
        <taxon>Eukaryota</taxon>
        <taxon>Fungi</taxon>
        <taxon>Dikarya</taxon>
        <taxon>Basidiomycota</taxon>
        <taxon>Agaricomycotina</taxon>
        <taxon>Agaricomycetes</taxon>
        <taxon>Russulales</taxon>
        <taxon>Auriscalpiaceae</taxon>
        <taxon>Auriscalpium</taxon>
    </lineage>
</organism>
<name>A0ACB8RKL2_9AGAM</name>
<accession>A0ACB8RKL2</accession>
<dbReference type="Proteomes" id="UP000814033">
    <property type="component" value="Unassembled WGS sequence"/>
</dbReference>
<reference evidence="1" key="1">
    <citation type="submission" date="2021-02" db="EMBL/GenBank/DDBJ databases">
        <authorList>
            <consortium name="DOE Joint Genome Institute"/>
            <person name="Ahrendt S."/>
            <person name="Looney B.P."/>
            <person name="Miyauchi S."/>
            <person name="Morin E."/>
            <person name="Drula E."/>
            <person name="Courty P.E."/>
            <person name="Chicoki N."/>
            <person name="Fauchery L."/>
            <person name="Kohler A."/>
            <person name="Kuo A."/>
            <person name="Labutti K."/>
            <person name="Pangilinan J."/>
            <person name="Lipzen A."/>
            <person name="Riley R."/>
            <person name="Andreopoulos W."/>
            <person name="He G."/>
            <person name="Johnson J."/>
            <person name="Barry K.W."/>
            <person name="Grigoriev I.V."/>
            <person name="Nagy L."/>
            <person name="Hibbett D."/>
            <person name="Henrissat B."/>
            <person name="Matheny P.B."/>
            <person name="Labbe J."/>
            <person name="Martin F."/>
        </authorList>
    </citation>
    <scope>NUCLEOTIDE SEQUENCE</scope>
    <source>
        <strain evidence="1">FP105234-sp</strain>
    </source>
</reference>
<dbReference type="EMBL" id="MU275975">
    <property type="protein sequence ID" value="KAI0044668.1"/>
    <property type="molecule type" value="Genomic_DNA"/>
</dbReference>
<reference evidence="1" key="2">
    <citation type="journal article" date="2022" name="New Phytol.">
        <title>Evolutionary transition to the ectomycorrhizal habit in the genomes of a hyperdiverse lineage of mushroom-forming fungi.</title>
        <authorList>
            <person name="Looney B."/>
            <person name="Miyauchi S."/>
            <person name="Morin E."/>
            <person name="Drula E."/>
            <person name="Courty P.E."/>
            <person name="Kohler A."/>
            <person name="Kuo A."/>
            <person name="LaButti K."/>
            <person name="Pangilinan J."/>
            <person name="Lipzen A."/>
            <person name="Riley R."/>
            <person name="Andreopoulos W."/>
            <person name="He G."/>
            <person name="Johnson J."/>
            <person name="Nolan M."/>
            <person name="Tritt A."/>
            <person name="Barry K.W."/>
            <person name="Grigoriev I.V."/>
            <person name="Nagy L.G."/>
            <person name="Hibbett D."/>
            <person name="Henrissat B."/>
            <person name="Matheny P.B."/>
            <person name="Labbe J."/>
            <person name="Martin F.M."/>
        </authorList>
    </citation>
    <scope>NUCLEOTIDE SEQUENCE</scope>
    <source>
        <strain evidence="1">FP105234-sp</strain>
    </source>
</reference>
<gene>
    <name evidence="1" type="ORF">FA95DRAFT_1562000</name>
</gene>
<sequence>MQVAGGWCGEESEYGGPWRDTAVGRIIEYRVRWRGARGEDGEARKDEINALAFDDWRTPSRMVAQSPRVNYAMLSLYETRQAPRSFSLWCGQGGLRRSVLASRSQMEEPTVRVLVGNPHHSPPREELSRWHDIEDLAAREEPQMVDLLGGKFRRDSKVADAEAVQAGNRRCALEIPECRALKLEDWRRGEARRGGGERRGRPR</sequence>
<keyword evidence="2" id="KW-1185">Reference proteome</keyword>
<protein>
    <submittedName>
        <fullName evidence="1">Uncharacterized protein</fullName>
    </submittedName>
</protein>
<evidence type="ECO:0000313" key="2">
    <source>
        <dbReference type="Proteomes" id="UP000814033"/>
    </source>
</evidence>